<feature type="transmembrane region" description="Helical" evidence="7">
    <location>
        <begin position="17"/>
        <end position="35"/>
    </location>
</feature>
<dbReference type="Proteomes" id="UP000077266">
    <property type="component" value="Unassembled WGS sequence"/>
</dbReference>
<dbReference type="InParanoid" id="A0A165EQ64"/>
<keyword evidence="9" id="KW-1185">Reference proteome</keyword>
<evidence type="ECO:0000313" key="9">
    <source>
        <dbReference type="Proteomes" id="UP000077266"/>
    </source>
</evidence>
<proteinExistence type="inferred from homology"/>
<dbReference type="InterPro" id="IPR004813">
    <property type="entry name" value="OPT"/>
</dbReference>
<evidence type="ECO:0000256" key="7">
    <source>
        <dbReference type="SAM" id="Phobius"/>
    </source>
</evidence>
<comment type="similarity">
    <text evidence="2">Belongs to the oligopeptide OPT transporter family.</text>
</comment>
<dbReference type="PANTHER" id="PTHR31645">
    <property type="entry name" value="OLIGOPEPTIDE TRANSPORTER YGL114W-RELATED"/>
    <property type="match status" value="1"/>
</dbReference>
<feature type="transmembrane region" description="Helical" evidence="7">
    <location>
        <begin position="529"/>
        <end position="550"/>
    </location>
</feature>
<dbReference type="NCBIfam" id="TIGR00728">
    <property type="entry name" value="OPT_sfam"/>
    <property type="match status" value="1"/>
</dbReference>
<reference evidence="8 9" key="1">
    <citation type="journal article" date="2016" name="Mol. Biol. Evol.">
        <title>Comparative Genomics of Early-Diverging Mushroom-Forming Fungi Provides Insights into the Origins of Lignocellulose Decay Capabilities.</title>
        <authorList>
            <person name="Nagy L.G."/>
            <person name="Riley R."/>
            <person name="Tritt A."/>
            <person name="Adam C."/>
            <person name="Daum C."/>
            <person name="Floudas D."/>
            <person name="Sun H."/>
            <person name="Yadav J.S."/>
            <person name="Pangilinan J."/>
            <person name="Larsson K.H."/>
            <person name="Matsuura K."/>
            <person name="Barry K."/>
            <person name="Labutti K."/>
            <person name="Kuo R."/>
            <person name="Ohm R.A."/>
            <person name="Bhattacharya S.S."/>
            <person name="Shirouzu T."/>
            <person name="Yoshinaga Y."/>
            <person name="Martin F.M."/>
            <person name="Grigoriev I.V."/>
            <person name="Hibbett D.S."/>
        </authorList>
    </citation>
    <scope>NUCLEOTIDE SEQUENCE [LARGE SCALE GENOMIC DNA]</scope>
    <source>
        <strain evidence="8 9">HHB12029</strain>
    </source>
</reference>
<keyword evidence="6 7" id="KW-0472">Membrane</keyword>
<dbReference type="EMBL" id="KV426124">
    <property type="protein sequence ID" value="KZV87456.1"/>
    <property type="molecule type" value="Genomic_DNA"/>
</dbReference>
<feature type="transmembrane region" description="Helical" evidence="7">
    <location>
        <begin position="159"/>
        <end position="181"/>
    </location>
</feature>
<name>A0A165EQ64_EXIGL</name>
<sequence length="647" mass="68033">MLGAVISASNVYLGLKTGWTFGASLFGSIFGFAILKPLSTALPARFGGGYFGPKENVCCQSAATAAGSLGLLFTSGFPAAYQLGLLGKDPQADFGRLITFTLCCAYTGIFFTMPLRRLYILKLKLVFPGATAAAYTIRALHVGRNAAATARTKTRTLSAAFLCALAFRVVSEYAPGIMWDWHVGYWFYRAGWKGIIGADNWGWIWEWTPAFLGVGLLVPLNASVSFLGGAVLAWGIIGPALVAAGVAFGSALMPDKYPGVVSYANMVLDDPVNQPSPKYWMIWPGVMLLLCASAAEVGANAGSFIRSIAFILDPLIRKVLRRSPSASGSEKDDFADPVPEHEQTPTWMWLGGLTLSTVVSMIVLRLQFGQSPAITLLAIVFSFVFSLVGAECSGRTAITPVTALGNFAQLIFGGVSKGTGAMPKANQLANGLAGMITLAASEQAADMLGDLKTTHLLSASPRVQLYAQCCGALVSIFLSAAMYLVFVKANPCINDLSYTTCAFPAPDVGAWRAVALAVSQPSLPIPTSAGITALVLGATSVISTVVKYRFAPPSKQYWFPNWNAVGIAFILGPLNTFPMAMFVGSIVAALWQKRRPSSFALYGFALAAGMIAGEGLGGIVNAVLQIAGVAGNAKGTAVGCPMNVYCG</sequence>
<gene>
    <name evidence="8" type="ORF">EXIGLDRAFT_652121</name>
</gene>
<feature type="transmembrane region" description="Helical" evidence="7">
    <location>
        <begin position="97"/>
        <end position="115"/>
    </location>
</feature>
<comment type="subcellular location">
    <subcellularLocation>
        <location evidence="1">Membrane</location>
        <topology evidence="1">Multi-pass membrane protein</topology>
    </subcellularLocation>
</comment>
<evidence type="ECO:0000256" key="1">
    <source>
        <dbReference type="ARBA" id="ARBA00004141"/>
    </source>
</evidence>
<evidence type="ECO:0000256" key="5">
    <source>
        <dbReference type="ARBA" id="ARBA00022989"/>
    </source>
</evidence>
<dbReference type="AlphaFoldDB" id="A0A165EQ64"/>
<dbReference type="STRING" id="1314781.A0A165EQ64"/>
<dbReference type="GO" id="GO:0000329">
    <property type="term" value="C:fungal-type vacuole membrane"/>
    <property type="evidence" value="ECO:0007669"/>
    <property type="project" value="TreeGrafter"/>
</dbReference>
<dbReference type="Pfam" id="PF03169">
    <property type="entry name" value="OPT"/>
    <property type="match status" value="1"/>
</dbReference>
<keyword evidence="5 7" id="KW-1133">Transmembrane helix</keyword>
<dbReference type="OrthoDB" id="77405at2759"/>
<dbReference type="GO" id="GO:0035673">
    <property type="term" value="F:oligopeptide transmembrane transporter activity"/>
    <property type="evidence" value="ECO:0007669"/>
    <property type="project" value="InterPro"/>
</dbReference>
<protein>
    <submittedName>
        <fullName evidence="8">OPT superfamily oligopeptide transporter</fullName>
    </submittedName>
</protein>
<feature type="transmembrane region" description="Helical" evidence="7">
    <location>
        <begin position="599"/>
        <end position="624"/>
    </location>
</feature>
<feature type="transmembrane region" description="Helical" evidence="7">
    <location>
        <begin position="465"/>
        <end position="486"/>
    </location>
</feature>
<dbReference type="PANTHER" id="PTHR31645:SF3">
    <property type="entry name" value="OLIGOPEPTIDE TRANSPORTER"/>
    <property type="match status" value="1"/>
</dbReference>
<evidence type="ECO:0000256" key="6">
    <source>
        <dbReference type="ARBA" id="ARBA00023136"/>
    </source>
</evidence>
<evidence type="ECO:0000256" key="4">
    <source>
        <dbReference type="ARBA" id="ARBA00022692"/>
    </source>
</evidence>
<evidence type="ECO:0000256" key="2">
    <source>
        <dbReference type="ARBA" id="ARBA00008807"/>
    </source>
</evidence>
<feature type="transmembrane region" description="Helical" evidence="7">
    <location>
        <begin position="201"/>
        <end position="220"/>
    </location>
</feature>
<evidence type="ECO:0000313" key="8">
    <source>
        <dbReference type="EMBL" id="KZV87456.1"/>
    </source>
</evidence>
<feature type="transmembrane region" description="Helical" evidence="7">
    <location>
        <begin position="562"/>
        <end position="587"/>
    </location>
</feature>
<evidence type="ECO:0000256" key="3">
    <source>
        <dbReference type="ARBA" id="ARBA00022448"/>
    </source>
</evidence>
<accession>A0A165EQ64</accession>
<keyword evidence="3" id="KW-0813">Transport</keyword>
<organism evidence="8 9">
    <name type="scientific">Exidia glandulosa HHB12029</name>
    <dbReference type="NCBI Taxonomy" id="1314781"/>
    <lineage>
        <taxon>Eukaryota</taxon>
        <taxon>Fungi</taxon>
        <taxon>Dikarya</taxon>
        <taxon>Basidiomycota</taxon>
        <taxon>Agaricomycotina</taxon>
        <taxon>Agaricomycetes</taxon>
        <taxon>Auriculariales</taxon>
        <taxon>Exidiaceae</taxon>
        <taxon>Exidia</taxon>
    </lineage>
</organism>
<feature type="transmembrane region" description="Helical" evidence="7">
    <location>
        <begin position="232"/>
        <end position="253"/>
    </location>
</feature>
<feature type="transmembrane region" description="Helical" evidence="7">
    <location>
        <begin position="281"/>
        <end position="312"/>
    </location>
</feature>
<dbReference type="InterPro" id="IPR045035">
    <property type="entry name" value="YSL-like"/>
</dbReference>
<keyword evidence="4 7" id="KW-0812">Transmembrane</keyword>
<feature type="transmembrane region" description="Helical" evidence="7">
    <location>
        <begin position="372"/>
        <end position="390"/>
    </location>
</feature>
<feature type="transmembrane region" description="Helical" evidence="7">
    <location>
        <begin position="347"/>
        <end position="366"/>
    </location>
</feature>